<dbReference type="Pfam" id="PF12796">
    <property type="entry name" value="Ank_2"/>
    <property type="match status" value="2"/>
</dbReference>
<feature type="repeat" description="ANK" evidence="3">
    <location>
        <begin position="168"/>
        <end position="200"/>
    </location>
</feature>
<feature type="repeat" description="ANK" evidence="3">
    <location>
        <begin position="46"/>
        <end position="78"/>
    </location>
</feature>
<dbReference type="InterPro" id="IPR051631">
    <property type="entry name" value="Ankyrin-KH/SAM_domain"/>
</dbReference>
<dbReference type="eggNOG" id="KOG4177">
    <property type="taxonomic scope" value="Eukaryota"/>
</dbReference>
<dbReference type="PANTHER" id="PTHR23206:SF7">
    <property type="entry name" value="PROTEIN KINASE DOMAIN-CONTAINING PROTEIN"/>
    <property type="match status" value="1"/>
</dbReference>
<dbReference type="Pfam" id="PF13637">
    <property type="entry name" value="Ank_4"/>
    <property type="match status" value="1"/>
</dbReference>
<dbReference type="Gene3D" id="1.25.40.20">
    <property type="entry name" value="Ankyrin repeat-containing domain"/>
    <property type="match status" value="3"/>
</dbReference>
<dbReference type="EMBL" id="KB706113">
    <property type="protein sequence ID" value="EMR69256.1"/>
    <property type="molecule type" value="Genomic_DNA"/>
</dbReference>
<dbReference type="HOGENOM" id="CLU_399027_0_0_1"/>
<evidence type="ECO:0000313" key="5">
    <source>
        <dbReference type="Proteomes" id="UP000012174"/>
    </source>
</evidence>
<dbReference type="PANTHER" id="PTHR23206">
    <property type="entry name" value="MASK PROTEIN"/>
    <property type="match status" value="1"/>
</dbReference>
<proteinExistence type="predicted"/>
<dbReference type="Gene3D" id="2.60.120.920">
    <property type="match status" value="1"/>
</dbReference>
<accession>M7TH39</accession>
<dbReference type="Proteomes" id="UP000012174">
    <property type="component" value="Unassembled WGS sequence"/>
</dbReference>
<evidence type="ECO:0000256" key="1">
    <source>
        <dbReference type="ARBA" id="ARBA00022737"/>
    </source>
</evidence>
<evidence type="ECO:0000313" key="4">
    <source>
        <dbReference type="EMBL" id="EMR69256.1"/>
    </source>
</evidence>
<dbReference type="KEGG" id="ela:UCREL1_3725"/>
<dbReference type="CDD" id="cd12885">
    <property type="entry name" value="SPRY_RanBP_like"/>
    <property type="match status" value="1"/>
</dbReference>
<dbReference type="InterPro" id="IPR044736">
    <property type="entry name" value="Gid1/RanBPM/SPLA_SPRY"/>
</dbReference>
<dbReference type="InterPro" id="IPR043136">
    <property type="entry name" value="B30.2/SPRY_sf"/>
</dbReference>
<keyword evidence="2 3" id="KW-0040">ANK repeat</keyword>
<feature type="repeat" description="ANK" evidence="3">
    <location>
        <begin position="135"/>
        <end position="167"/>
    </location>
</feature>
<feature type="repeat" description="ANK" evidence="3">
    <location>
        <begin position="202"/>
        <end position="230"/>
    </location>
</feature>
<dbReference type="OrthoDB" id="4777808at2759"/>
<dbReference type="STRING" id="1287681.M7TH39"/>
<organism evidence="4 5">
    <name type="scientific">Eutypa lata (strain UCR-EL1)</name>
    <name type="common">Grapevine dieback disease fungus</name>
    <name type="synonym">Eutypa armeniacae</name>
    <dbReference type="NCBI Taxonomy" id="1287681"/>
    <lineage>
        <taxon>Eukaryota</taxon>
        <taxon>Fungi</taxon>
        <taxon>Dikarya</taxon>
        <taxon>Ascomycota</taxon>
        <taxon>Pezizomycotina</taxon>
        <taxon>Sordariomycetes</taxon>
        <taxon>Xylariomycetidae</taxon>
        <taxon>Xylariales</taxon>
        <taxon>Diatrypaceae</taxon>
        <taxon>Eutypa</taxon>
    </lineage>
</organism>
<name>M7TH39_EUTLA</name>
<reference evidence="5" key="1">
    <citation type="journal article" date="2013" name="Genome Announc.">
        <title>Draft genome sequence of the grapevine dieback fungus Eutypa lata UCR-EL1.</title>
        <authorList>
            <person name="Blanco-Ulate B."/>
            <person name="Rolshausen P.E."/>
            <person name="Cantu D."/>
        </authorList>
    </citation>
    <scope>NUCLEOTIDE SEQUENCE [LARGE SCALE GENOMIC DNA]</scope>
    <source>
        <strain evidence="5">UCR-EL1</strain>
    </source>
</reference>
<feature type="repeat" description="ANK" evidence="3">
    <location>
        <begin position="102"/>
        <end position="134"/>
    </location>
</feature>
<dbReference type="PROSITE" id="PS50088">
    <property type="entry name" value="ANK_REPEAT"/>
    <property type="match status" value="6"/>
</dbReference>
<dbReference type="InterPro" id="IPR036770">
    <property type="entry name" value="Ankyrin_rpt-contain_sf"/>
</dbReference>
<feature type="repeat" description="ANK" evidence="3">
    <location>
        <begin position="300"/>
        <end position="332"/>
    </location>
</feature>
<sequence length="690" mass="76346">MSYRRDSHLLMATRLKTRGLCHELSPVAITRRSALFCGTERQPTLRTVTPLHIAAKEKCHLAIPILLTGGADIDAKDDDGRSALFYGIEENDLPTVDALWPKDESVLHIAAEEASPEVLRLLLEYGANINLLSQYERTPLHCATISGRVDNMKELVKSGADVDMGDHDGETALQYAAKGGDLDAIKILFDAGADVNKQNVSTKFTALYQAAYSGETAVVKVLLEWSADVSLAIVGGWSPLHAAADNLAIAMMLLEKGADSNLQKADLWTPLHLAAYWSKADVIEKLIVVGHADHNKPNSDGMSALHLAARECDLRVVISLWHHGANLNLLDKQGMTPLHLAISSSAEIVKFMLDNGGDYKLKTGDGHSCLSLLNSEHDDPDRIKVLEMLLGLEDPEVLRSVWDFADMVHLYWQAIKETGSVKVLKILVRKEPRLLDEISREGYTGLETCLRNKWDDDGAAMAACLVEIGVGPFKRPRPGAESCFELGIVARRRPRLSFLDASIQIISDMRQPESPDLDLGFKELPIITELNKPEIWEILKPLIPVVSSATDQDGWNLEHFIHQAGDRVPLNPNQSLLSSLTETPKAMVMPLMWQPLTTEEKAPFHITRDGCEVEFAWFCGEFCDQTLANMGWNVWSVGYHGNDGSIFEEASRGKHKSERKFGIGFTVGCGINFYREEYYFTLNGNVVGTS</sequence>
<dbReference type="SUPFAM" id="SSF48403">
    <property type="entry name" value="Ankyrin repeat"/>
    <property type="match status" value="1"/>
</dbReference>
<evidence type="ECO:0000256" key="3">
    <source>
        <dbReference type="PROSITE-ProRule" id="PRU00023"/>
    </source>
</evidence>
<evidence type="ECO:0000256" key="2">
    <source>
        <dbReference type="ARBA" id="ARBA00023043"/>
    </source>
</evidence>
<dbReference type="Pfam" id="PF00023">
    <property type="entry name" value="Ank"/>
    <property type="match status" value="2"/>
</dbReference>
<protein>
    <submittedName>
        <fullName evidence="4">Putative ankyrin repeat protein</fullName>
    </submittedName>
</protein>
<dbReference type="PROSITE" id="PS50297">
    <property type="entry name" value="ANK_REP_REGION"/>
    <property type="match status" value="6"/>
</dbReference>
<dbReference type="InterPro" id="IPR002110">
    <property type="entry name" value="Ankyrin_rpt"/>
</dbReference>
<dbReference type="SMART" id="SM00248">
    <property type="entry name" value="ANK"/>
    <property type="match status" value="10"/>
</dbReference>
<keyword evidence="5" id="KW-1185">Reference proteome</keyword>
<dbReference type="AlphaFoldDB" id="M7TH39"/>
<keyword evidence="1" id="KW-0677">Repeat</keyword>
<dbReference type="GO" id="GO:0005737">
    <property type="term" value="C:cytoplasm"/>
    <property type="evidence" value="ECO:0007669"/>
    <property type="project" value="TreeGrafter"/>
</dbReference>
<gene>
    <name evidence="4" type="ORF">UCREL1_3725</name>
</gene>